<keyword evidence="2" id="KW-0808">Transferase</keyword>
<dbReference type="OrthoDB" id="10252354at2759"/>
<evidence type="ECO:0000256" key="11">
    <source>
        <dbReference type="PROSITE-ProRule" id="PRU10141"/>
    </source>
</evidence>
<dbReference type="EMBL" id="JAGGNH010000003">
    <property type="protein sequence ID" value="KAJ0977921.1"/>
    <property type="molecule type" value="Genomic_DNA"/>
</dbReference>
<feature type="binding site" evidence="11">
    <location>
        <position position="111"/>
    </location>
    <ligand>
        <name>ATP</name>
        <dbReference type="ChEBI" id="CHEBI:30616"/>
    </ligand>
</feature>
<evidence type="ECO:0000256" key="10">
    <source>
        <dbReference type="ARBA" id="ARBA00051693"/>
    </source>
</evidence>
<evidence type="ECO:0000256" key="6">
    <source>
        <dbReference type="ARBA" id="ARBA00038035"/>
    </source>
</evidence>
<comment type="similarity">
    <text evidence="6">Belongs to the protein kinase superfamily. STE Ser/Thr protein kinase family. MAP kinase kinase subfamily.</text>
</comment>
<dbReference type="PANTHER" id="PTHR48013">
    <property type="entry name" value="DUAL SPECIFICITY MITOGEN-ACTIVATED PROTEIN KINASE KINASE 5-RELATED"/>
    <property type="match status" value="1"/>
</dbReference>
<dbReference type="PANTHER" id="PTHR48013:SF32">
    <property type="entry name" value="MITOGEN-ACTIVATED PROTEIN KINASE KINASE 2-LIKE"/>
    <property type="match status" value="1"/>
</dbReference>
<reference evidence="14" key="2">
    <citation type="journal article" date="2022" name="Hortic Res">
        <title>The genome of Dioscorea zingiberensis sheds light on the biosynthesis, origin and evolution of the medicinally important diosgenin saponins.</title>
        <authorList>
            <person name="Li Y."/>
            <person name="Tan C."/>
            <person name="Li Z."/>
            <person name="Guo J."/>
            <person name="Li S."/>
            <person name="Chen X."/>
            <person name="Wang C."/>
            <person name="Dai X."/>
            <person name="Yang H."/>
            <person name="Song W."/>
            <person name="Hou L."/>
            <person name="Xu J."/>
            <person name="Tong Z."/>
            <person name="Xu A."/>
            <person name="Yuan X."/>
            <person name="Wang W."/>
            <person name="Yang Q."/>
            <person name="Chen L."/>
            <person name="Sun Z."/>
            <person name="Wang K."/>
            <person name="Pan B."/>
            <person name="Chen J."/>
            <person name="Bao Y."/>
            <person name="Liu F."/>
            <person name="Qi X."/>
            <person name="Gang D.R."/>
            <person name="Wen J."/>
            <person name="Li J."/>
        </authorList>
    </citation>
    <scope>NUCLEOTIDE SEQUENCE</scope>
    <source>
        <strain evidence="14">Dzin_1.0</strain>
    </source>
</reference>
<dbReference type="PROSITE" id="PS50011">
    <property type="entry name" value="PROTEIN_KINASE_DOM"/>
    <property type="match status" value="1"/>
</dbReference>
<name>A0A9D5CQN2_9LILI</name>
<protein>
    <recommendedName>
        <fullName evidence="7">mitogen-activated protein kinase kinase</fullName>
        <ecNumber evidence="7">2.7.12.2</ecNumber>
    </recommendedName>
</protein>
<dbReference type="GO" id="GO:0004674">
    <property type="term" value="F:protein serine/threonine kinase activity"/>
    <property type="evidence" value="ECO:0007669"/>
    <property type="project" value="UniProtKB-KW"/>
</dbReference>
<evidence type="ECO:0000256" key="5">
    <source>
        <dbReference type="ARBA" id="ARBA00022840"/>
    </source>
</evidence>
<dbReference type="PROSITE" id="PS00108">
    <property type="entry name" value="PROTEIN_KINASE_ST"/>
    <property type="match status" value="1"/>
</dbReference>
<evidence type="ECO:0000256" key="4">
    <source>
        <dbReference type="ARBA" id="ARBA00022777"/>
    </source>
</evidence>
<dbReference type="InterPro" id="IPR017441">
    <property type="entry name" value="Protein_kinase_ATP_BS"/>
</dbReference>
<comment type="caution">
    <text evidence="14">The sequence shown here is derived from an EMBL/GenBank/DDBJ whole genome shotgun (WGS) entry which is preliminary data.</text>
</comment>
<feature type="domain" description="Protein kinase" evidence="13">
    <location>
        <begin position="82"/>
        <end position="336"/>
    </location>
</feature>
<keyword evidence="15" id="KW-1185">Reference proteome</keyword>
<dbReference type="PROSITE" id="PS00107">
    <property type="entry name" value="PROTEIN_KINASE_ATP"/>
    <property type="match status" value="1"/>
</dbReference>
<proteinExistence type="inferred from homology"/>
<evidence type="ECO:0000256" key="8">
    <source>
        <dbReference type="ARBA" id="ARBA00049014"/>
    </source>
</evidence>
<dbReference type="InterPro" id="IPR008271">
    <property type="entry name" value="Ser/Thr_kinase_AS"/>
</dbReference>
<dbReference type="EC" id="2.7.12.2" evidence="7"/>
<organism evidence="14 15">
    <name type="scientific">Dioscorea zingiberensis</name>
    <dbReference type="NCBI Taxonomy" id="325984"/>
    <lineage>
        <taxon>Eukaryota</taxon>
        <taxon>Viridiplantae</taxon>
        <taxon>Streptophyta</taxon>
        <taxon>Embryophyta</taxon>
        <taxon>Tracheophyta</taxon>
        <taxon>Spermatophyta</taxon>
        <taxon>Magnoliopsida</taxon>
        <taxon>Liliopsida</taxon>
        <taxon>Dioscoreales</taxon>
        <taxon>Dioscoreaceae</taxon>
        <taxon>Dioscorea</taxon>
    </lineage>
</organism>
<dbReference type="GO" id="GO:0051707">
    <property type="term" value="P:response to other organism"/>
    <property type="evidence" value="ECO:0007669"/>
    <property type="project" value="UniProtKB-ARBA"/>
</dbReference>
<evidence type="ECO:0000256" key="7">
    <source>
        <dbReference type="ARBA" id="ARBA00038999"/>
    </source>
</evidence>
<dbReference type="Gene3D" id="3.30.200.20">
    <property type="entry name" value="Phosphorylase Kinase, domain 1"/>
    <property type="match status" value="1"/>
</dbReference>
<dbReference type="SMART" id="SM00220">
    <property type="entry name" value="S_TKc"/>
    <property type="match status" value="1"/>
</dbReference>
<dbReference type="FunFam" id="3.30.200.20:FF:000716">
    <property type="entry name" value="Mitogen-activated protein kinase kinase 1"/>
    <property type="match status" value="1"/>
</dbReference>
<dbReference type="InterPro" id="IPR000719">
    <property type="entry name" value="Prot_kinase_dom"/>
</dbReference>
<accession>A0A9D5CQN2</accession>
<evidence type="ECO:0000313" key="14">
    <source>
        <dbReference type="EMBL" id="KAJ0977921.1"/>
    </source>
</evidence>
<dbReference type="SUPFAM" id="SSF56112">
    <property type="entry name" value="Protein kinase-like (PK-like)"/>
    <property type="match status" value="1"/>
</dbReference>
<dbReference type="InterPro" id="IPR011009">
    <property type="entry name" value="Kinase-like_dom_sf"/>
</dbReference>
<evidence type="ECO:0000256" key="2">
    <source>
        <dbReference type="ARBA" id="ARBA00022679"/>
    </source>
</evidence>
<evidence type="ECO:0000259" key="13">
    <source>
        <dbReference type="PROSITE" id="PS50011"/>
    </source>
</evidence>
<evidence type="ECO:0000313" key="15">
    <source>
        <dbReference type="Proteomes" id="UP001085076"/>
    </source>
</evidence>
<evidence type="ECO:0000256" key="12">
    <source>
        <dbReference type="RuleBase" id="RU000304"/>
    </source>
</evidence>
<gene>
    <name evidence="14" type="ORF">J5N97_013395</name>
</gene>
<dbReference type="AlphaFoldDB" id="A0A9D5CQN2"/>
<dbReference type="Proteomes" id="UP001085076">
    <property type="component" value="Miscellaneous, Linkage group lg03"/>
</dbReference>
<comment type="catalytic activity">
    <reaction evidence="9">
        <text>L-threonyl-[protein] + ATP = O-phospho-L-threonyl-[protein] + ADP + H(+)</text>
        <dbReference type="Rhea" id="RHEA:46608"/>
        <dbReference type="Rhea" id="RHEA-COMP:11060"/>
        <dbReference type="Rhea" id="RHEA-COMP:11605"/>
        <dbReference type="ChEBI" id="CHEBI:15378"/>
        <dbReference type="ChEBI" id="CHEBI:30013"/>
        <dbReference type="ChEBI" id="CHEBI:30616"/>
        <dbReference type="ChEBI" id="CHEBI:61977"/>
        <dbReference type="ChEBI" id="CHEBI:456216"/>
        <dbReference type="EC" id="2.7.12.2"/>
    </reaction>
</comment>
<dbReference type="GO" id="GO:0004708">
    <property type="term" value="F:MAP kinase kinase activity"/>
    <property type="evidence" value="ECO:0007669"/>
    <property type="project" value="UniProtKB-EC"/>
</dbReference>
<keyword evidence="5 11" id="KW-0067">ATP-binding</keyword>
<reference evidence="14" key="1">
    <citation type="submission" date="2021-03" db="EMBL/GenBank/DDBJ databases">
        <authorList>
            <person name="Li Z."/>
            <person name="Yang C."/>
        </authorList>
    </citation>
    <scope>NUCLEOTIDE SEQUENCE</scope>
    <source>
        <strain evidence="14">Dzin_1.0</strain>
        <tissue evidence="14">Leaf</tissue>
    </source>
</reference>
<comment type="catalytic activity">
    <reaction evidence="10">
        <text>L-tyrosyl-[protein] + ATP = O-phospho-L-tyrosyl-[protein] + ADP + H(+)</text>
        <dbReference type="Rhea" id="RHEA:10596"/>
        <dbReference type="Rhea" id="RHEA-COMP:10136"/>
        <dbReference type="Rhea" id="RHEA-COMP:20101"/>
        <dbReference type="ChEBI" id="CHEBI:15378"/>
        <dbReference type="ChEBI" id="CHEBI:30616"/>
        <dbReference type="ChEBI" id="CHEBI:46858"/>
        <dbReference type="ChEBI" id="CHEBI:61978"/>
        <dbReference type="ChEBI" id="CHEBI:456216"/>
        <dbReference type="EC" id="2.7.12.2"/>
    </reaction>
</comment>
<dbReference type="Pfam" id="PF00069">
    <property type="entry name" value="Pkinase"/>
    <property type="match status" value="1"/>
</dbReference>
<evidence type="ECO:0000256" key="3">
    <source>
        <dbReference type="ARBA" id="ARBA00022741"/>
    </source>
</evidence>
<sequence length="360" mass="40381">MMLQMSQISTSFGRPRIARSGHNDTYFANDNVTRRWWRLCPSLLPSLHASFFRISNSSKEEAVNTKPPVIRATDNQLNLADIDSVKVIGKGNGGIVQLVRHKWTGQFFALKVIQMNILESVCKQIVRELKINQSSQCPFVVVCYQCFYDNGAISIVLEYMDGGSLADLLKKVRTIPESYLAAICKQVLKGLIYLHHEKHIIHRDLKPSNILINHRGEVKISDFGVSVILSKSSGQQDTFIGTYNYMSPERISCSNHGYVSDIWSLGLVMLESATGQFPYPPADNFYELLVAVVEQPSPCPPPDQFSQEFCSFISACLQKSPNDRQSANKLLKHPFLSMYDDLNIDLGAYFTNAGSPLATF</sequence>
<comment type="catalytic activity">
    <reaction evidence="8">
        <text>L-seryl-[protein] + ATP = O-phospho-L-seryl-[protein] + ADP + H(+)</text>
        <dbReference type="Rhea" id="RHEA:17989"/>
        <dbReference type="Rhea" id="RHEA-COMP:9863"/>
        <dbReference type="Rhea" id="RHEA-COMP:11604"/>
        <dbReference type="ChEBI" id="CHEBI:15378"/>
        <dbReference type="ChEBI" id="CHEBI:29999"/>
        <dbReference type="ChEBI" id="CHEBI:30616"/>
        <dbReference type="ChEBI" id="CHEBI:83421"/>
        <dbReference type="ChEBI" id="CHEBI:456216"/>
        <dbReference type="EC" id="2.7.12.2"/>
    </reaction>
</comment>
<dbReference type="CDD" id="cd06623">
    <property type="entry name" value="PKc_MAPKK_plant_like"/>
    <property type="match status" value="1"/>
</dbReference>
<evidence type="ECO:0000256" key="9">
    <source>
        <dbReference type="ARBA" id="ARBA00049299"/>
    </source>
</evidence>
<keyword evidence="1 12" id="KW-0723">Serine/threonine-protein kinase</keyword>
<dbReference type="Gene3D" id="1.10.510.10">
    <property type="entry name" value="Transferase(Phosphotransferase) domain 1"/>
    <property type="match status" value="1"/>
</dbReference>
<evidence type="ECO:0000256" key="1">
    <source>
        <dbReference type="ARBA" id="ARBA00022527"/>
    </source>
</evidence>
<keyword evidence="3 11" id="KW-0547">Nucleotide-binding</keyword>
<dbReference type="FunFam" id="1.10.510.10:FF:000285">
    <property type="entry name" value="Mitogen-activated protein kinase kinase 6"/>
    <property type="match status" value="1"/>
</dbReference>
<keyword evidence="4" id="KW-0418">Kinase</keyword>
<dbReference type="GO" id="GO:0005524">
    <property type="term" value="F:ATP binding"/>
    <property type="evidence" value="ECO:0007669"/>
    <property type="project" value="UniProtKB-UniRule"/>
</dbReference>